<feature type="compositionally biased region" description="Acidic residues" evidence="7">
    <location>
        <begin position="20"/>
        <end position="34"/>
    </location>
</feature>
<feature type="compositionally biased region" description="Basic residues" evidence="7">
    <location>
        <begin position="208"/>
        <end position="223"/>
    </location>
</feature>
<keyword evidence="5 6" id="KW-0539">Nucleus</keyword>
<evidence type="ECO:0000313" key="9">
    <source>
        <dbReference type="EMBL" id="CAF0931349.1"/>
    </source>
</evidence>
<dbReference type="Proteomes" id="UP000663828">
    <property type="component" value="Unassembled WGS sequence"/>
</dbReference>
<gene>
    <name evidence="9" type="ORF">EDS130_LOCUS11310</name>
    <name evidence="8" type="ORF">XAT740_LOCUS4</name>
</gene>
<comment type="function">
    <text evidence="6">Component of the 90S pre-ribosome involved in the maturation of rRNAs. Required for early cleavages of the pre-RNAs in the 40S ribosomal subunit maturation pathway.</text>
</comment>
<evidence type="ECO:0000256" key="6">
    <source>
        <dbReference type="RuleBase" id="RU368027"/>
    </source>
</evidence>
<keyword evidence="10" id="KW-1185">Reference proteome</keyword>
<dbReference type="PANTHER" id="PTHR21738">
    <property type="entry name" value="RIBOSOMAL RNA PROCESSING PROTEIN 36 HOMOLOG"/>
    <property type="match status" value="1"/>
</dbReference>
<feature type="region of interest" description="Disordered" evidence="7">
    <location>
        <begin position="208"/>
        <end position="233"/>
    </location>
</feature>
<keyword evidence="4 6" id="KW-0698">rRNA processing</keyword>
<evidence type="ECO:0000313" key="8">
    <source>
        <dbReference type="EMBL" id="CAF0742931.1"/>
    </source>
</evidence>
<dbReference type="GO" id="GO:0000462">
    <property type="term" value="P:maturation of SSU-rRNA from tricistronic rRNA transcript (SSU-rRNA, 5.8S rRNA, LSU-rRNA)"/>
    <property type="evidence" value="ECO:0007669"/>
    <property type="project" value="TreeGrafter"/>
</dbReference>
<dbReference type="AlphaFoldDB" id="A0A813NQ34"/>
<comment type="subunit">
    <text evidence="6">Associates with 90S and pre-40S pre-ribosomal particles.</text>
</comment>
<evidence type="ECO:0000256" key="1">
    <source>
        <dbReference type="ARBA" id="ARBA00004604"/>
    </source>
</evidence>
<dbReference type="Pfam" id="PF06102">
    <property type="entry name" value="RRP36"/>
    <property type="match status" value="1"/>
</dbReference>
<comment type="subcellular location">
    <subcellularLocation>
        <location evidence="1 6">Nucleus</location>
        <location evidence="1 6">Nucleolus</location>
    </subcellularLocation>
</comment>
<dbReference type="PANTHER" id="PTHR21738:SF0">
    <property type="entry name" value="RIBOSOMAL RNA PROCESSING PROTEIN 36 HOMOLOG"/>
    <property type="match status" value="1"/>
</dbReference>
<dbReference type="EMBL" id="CAJNOR010000001">
    <property type="protein sequence ID" value="CAF0742931.1"/>
    <property type="molecule type" value="Genomic_DNA"/>
</dbReference>
<sequence>MLEIQERLGTKNFTKALQNAEDEKEEEEDADDVEQSSTERKKPTTNTKPILNQQASRSEPIEVSSKRRPMKRDQIPVHLRGRRKIIDPRFNEQFGEYDAKEFRQSYHFITDMRRKELTELKKQLKTCEDPTEKSKLKTVINRLKSQVKNVDDIERVEKISKDIQKKSETLANGGESTPYITKEVRKVMKLATTYTDLKNTGRIDSYLSKKRKRIASKKKKQMPTRRVDDDQDD</sequence>
<keyword evidence="3 6" id="KW-0690">Ribosome biogenesis</keyword>
<dbReference type="EMBL" id="CAJNOJ010000041">
    <property type="protein sequence ID" value="CAF0931349.1"/>
    <property type="molecule type" value="Genomic_DNA"/>
</dbReference>
<evidence type="ECO:0000256" key="2">
    <source>
        <dbReference type="ARBA" id="ARBA00009418"/>
    </source>
</evidence>
<comment type="caution">
    <text evidence="8">The sequence shown here is derived from an EMBL/GenBank/DDBJ whole genome shotgun (WGS) entry which is preliminary data.</text>
</comment>
<proteinExistence type="inferred from homology"/>
<comment type="similarity">
    <text evidence="2 6">Belongs to the RRP36 family.</text>
</comment>
<organism evidence="8 10">
    <name type="scientific">Adineta ricciae</name>
    <name type="common">Rotifer</name>
    <dbReference type="NCBI Taxonomy" id="249248"/>
    <lineage>
        <taxon>Eukaryota</taxon>
        <taxon>Metazoa</taxon>
        <taxon>Spiralia</taxon>
        <taxon>Gnathifera</taxon>
        <taxon>Rotifera</taxon>
        <taxon>Eurotatoria</taxon>
        <taxon>Bdelloidea</taxon>
        <taxon>Adinetida</taxon>
        <taxon>Adinetidae</taxon>
        <taxon>Adineta</taxon>
    </lineage>
</organism>
<dbReference type="GO" id="GO:0005730">
    <property type="term" value="C:nucleolus"/>
    <property type="evidence" value="ECO:0007669"/>
    <property type="project" value="UniProtKB-SubCell"/>
</dbReference>
<feature type="compositionally biased region" description="Polar residues" evidence="7">
    <location>
        <begin position="44"/>
        <end position="57"/>
    </location>
</feature>
<keyword evidence="6" id="KW-0687">Ribonucleoprotein</keyword>
<dbReference type="Proteomes" id="UP000663852">
    <property type="component" value="Unassembled WGS sequence"/>
</dbReference>
<evidence type="ECO:0000256" key="7">
    <source>
        <dbReference type="SAM" id="MobiDB-lite"/>
    </source>
</evidence>
<evidence type="ECO:0000256" key="3">
    <source>
        <dbReference type="ARBA" id="ARBA00022517"/>
    </source>
</evidence>
<dbReference type="InterPro" id="IPR009292">
    <property type="entry name" value="RRP36"/>
</dbReference>
<feature type="region of interest" description="Disordered" evidence="7">
    <location>
        <begin position="1"/>
        <end position="80"/>
    </location>
</feature>
<accession>A0A813NQ34</accession>
<evidence type="ECO:0000256" key="5">
    <source>
        <dbReference type="ARBA" id="ARBA00023242"/>
    </source>
</evidence>
<name>A0A813NQ34_ADIRI</name>
<protein>
    <recommendedName>
        <fullName evidence="6">rRNA biogenesis protein RRP36</fullName>
    </recommendedName>
</protein>
<reference evidence="8" key="1">
    <citation type="submission" date="2021-02" db="EMBL/GenBank/DDBJ databases">
        <authorList>
            <person name="Nowell W R."/>
        </authorList>
    </citation>
    <scope>NUCLEOTIDE SEQUENCE</scope>
</reference>
<evidence type="ECO:0000313" key="10">
    <source>
        <dbReference type="Proteomes" id="UP000663828"/>
    </source>
</evidence>
<evidence type="ECO:0000256" key="4">
    <source>
        <dbReference type="ARBA" id="ARBA00022552"/>
    </source>
</evidence>
<dbReference type="GO" id="GO:0030686">
    <property type="term" value="C:90S preribosome"/>
    <property type="evidence" value="ECO:0007669"/>
    <property type="project" value="TreeGrafter"/>
</dbReference>
<dbReference type="OrthoDB" id="448446at2759"/>